<feature type="transmembrane region" description="Helical" evidence="1">
    <location>
        <begin position="150"/>
        <end position="170"/>
    </location>
</feature>
<keyword evidence="1" id="KW-1133">Transmembrane helix</keyword>
<protein>
    <submittedName>
        <fullName evidence="2">Uncharacterized protein</fullName>
    </submittedName>
</protein>
<feature type="transmembrane region" description="Helical" evidence="1">
    <location>
        <begin position="182"/>
        <end position="208"/>
    </location>
</feature>
<name>A0ABR6Q2C0_9FLAO</name>
<keyword evidence="3" id="KW-1185">Reference proteome</keyword>
<evidence type="ECO:0000256" key="1">
    <source>
        <dbReference type="SAM" id="Phobius"/>
    </source>
</evidence>
<feature type="transmembrane region" description="Helical" evidence="1">
    <location>
        <begin position="116"/>
        <end position="138"/>
    </location>
</feature>
<evidence type="ECO:0000313" key="3">
    <source>
        <dbReference type="Proteomes" id="UP000587367"/>
    </source>
</evidence>
<feature type="transmembrane region" description="Helical" evidence="1">
    <location>
        <begin position="86"/>
        <end position="104"/>
    </location>
</feature>
<comment type="caution">
    <text evidence="2">The sequence shown here is derived from an EMBL/GenBank/DDBJ whole genome shotgun (WGS) entry which is preliminary data.</text>
</comment>
<organism evidence="2 3">
    <name type="scientific">Chryseobacterium sediminis</name>
    <dbReference type="NCBI Taxonomy" id="1679494"/>
    <lineage>
        <taxon>Bacteria</taxon>
        <taxon>Pseudomonadati</taxon>
        <taxon>Bacteroidota</taxon>
        <taxon>Flavobacteriia</taxon>
        <taxon>Flavobacteriales</taxon>
        <taxon>Weeksellaceae</taxon>
        <taxon>Chryseobacterium group</taxon>
        <taxon>Chryseobacterium</taxon>
    </lineage>
</organism>
<evidence type="ECO:0000313" key="2">
    <source>
        <dbReference type="EMBL" id="MBB6332120.1"/>
    </source>
</evidence>
<dbReference type="EMBL" id="JACHKS010000002">
    <property type="protein sequence ID" value="MBB6332120.1"/>
    <property type="molecule type" value="Genomic_DNA"/>
</dbReference>
<reference evidence="2 3" key="1">
    <citation type="submission" date="2020-08" db="EMBL/GenBank/DDBJ databases">
        <title>Functional genomics of gut bacteria from endangered species of beetles.</title>
        <authorList>
            <person name="Carlos-Shanley C."/>
        </authorList>
    </citation>
    <scope>NUCLEOTIDE SEQUENCE [LARGE SCALE GENOMIC DNA]</scope>
    <source>
        <strain evidence="2 3">S00068</strain>
    </source>
</reference>
<accession>A0ABR6Q2C0</accession>
<feature type="transmembrane region" description="Helical" evidence="1">
    <location>
        <begin position="6"/>
        <end position="23"/>
    </location>
</feature>
<gene>
    <name evidence="2" type="ORF">HNP24_003112</name>
</gene>
<proteinExistence type="predicted"/>
<keyword evidence="1" id="KW-0472">Membrane</keyword>
<dbReference type="Proteomes" id="UP000587367">
    <property type="component" value="Unassembled WGS sequence"/>
</dbReference>
<keyword evidence="1" id="KW-0812">Transmembrane</keyword>
<sequence length="217" mass="25732">MILNLIYEIVVLISFVYSLYIGLIKNKSKQQFYFFLYLLMVILIDIIPVNMYTLIKFNRNLLFTVYIILSILYFGCIYQMNIKNKVFRVLNLLLSITLISFIFYKSQIQNVEKLEFISIISLPVFFIFISISWYIFKLKNVNEKTIVSDFLFWISSAILIWSVVFIFRAIPMYFLQKNDSGLLNFLISVFSLINIVTYLLFLVGLIFVNNEPTSRRI</sequence>
<feature type="transmembrane region" description="Helical" evidence="1">
    <location>
        <begin position="61"/>
        <end position="79"/>
    </location>
</feature>
<feature type="transmembrane region" description="Helical" evidence="1">
    <location>
        <begin position="35"/>
        <end position="55"/>
    </location>
</feature>